<dbReference type="EMBL" id="KZ819970">
    <property type="protein sequence ID" value="PWN50089.1"/>
    <property type="molecule type" value="Genomic_DNA"/>
</dbReference>
<gene>
    <name evidence="1" type="ORF">IE53DRAFT_362651</name>
</gene>
<accession>A0ACD0NW98</accession>
<reference evidence="1 2" key="1">
    <citation type="journal article" date="2018" name="Mol. Biol. Evol.">
        <title>Broad Genomic Sampling Reveals a Smut Pathogenic Ancestry of the Fungal Clade Ustilaginomycotina.</title>
        <authorList>
            <person name="Kijpornyongpan T."/>
            <person name="Mondo S.J."/>
            <person name="Barry K."/>
            <person name="Sandor L."/>
            <person name="Lee J."/>
            <person name="Lipzen A."/>
            <person name="Pangilinan J."/>
            <person name="LaButti K."/>
            <person name="Hainaut M."/>
            <person name="Henrissat B."/>
            <person name="Grigoriev I.V."/>
            <person name="Spatafora J.W."/>
            <person name="Aime M.C."/>
        </authorList>
    </citation>
    <scope>NUCLEOTIDE SEQUENCE [LARGE SCALE GENOMIC DNA]</scope>
    <source>
        <strain evidence="1 2">SA 807</strain>
    </source>
</reference>
<proteinExistence type="predicted"/>
<evidence type="ECO:0000313" key="1">
    <source>
        <dbReference type="EMBL" id="PWN50089.1"/>
    </source>
</evidence>
<dbReference type="Proteomes" id="UP000245626">
    <property type="component" value="Unassembled WGS sequence"/>
</dbReference>
<protein>
    <submittedName>
        <fullName evidence="1">Aquaporin-like protein</fullName>
    </submittedName>
</protein>
<organism evidence="1 2">
    <name type="scientific">Violaceomyces palustris</name>
    <dbReference type="NCBI Taxonomy" id="1673888"/>
    <lineage>
        <taxon>Eukaryota</taxon>
        <taxon>Fungi</taxon>
        <taxon>Dikarya</taxon>
        <taxon>Basidiomycota</taxon>
        <taxon>Ustilaginomycotina</taxon>
        <taxon>Ustilaginomycetes</taxon>
        <taxon>Violaceomycetales</taxon>
        <taxon>Violaceomycetaceae</taxon>
        <taxon>Violaceomyces</taxon>
    </lineage>
</organism>
<keyword evidence="2" id="KW-1185">Reference proteome</keyword>
<evidence type="ECO:0000313" key="2">
    <source>
        <dbReference type="Proteomes" id="UP000245626"/>
    </source>
</evidence>
<sequence>MSLAADLIACLGEFVGTFLFLFLGEGGAKTASVSHFVSTISPDERPTSLGSETVMFVSLSFGLSLAVTCWMFFRISGGLFNPAITFALYLVGAVPVRRASMLVVAQLLGGIAAAAMVEVLTPFKGTASVVKLEKGVTVVQGLFLEAILTGALVFSVLMLAAEKHKSTHMAPLGIGLTLFVCHLFGVLWTGSSLNNARALGPSVVERTFPHYHWIYHAGPLIGSLMAVGFYIALKSFDYTRAVLGQDADHYEGEAPSSVPVRLIGRARSLSAARRGGLEIGGTSSGGKPIVVLSPANKVGTSEKVTSFRIRGFGGLGSRRSEADPFDARRASSVNLANVDVEKAVDDQYHQQEVILVGGVVQTLDQLVANQDLSRIRSNRSVHSEHTAYADGVGMERREEGGKVDTGSDKGGEGLEEEEQHHQQTYVVGVALGSPQSATQQQGGGGGSTMRSEGQDVGGILAPGTTNGGLMAASKILRDAVSS</sequence>
<name>A0ACD0NW98_9BASI</name>